<comment type="similarity">
    <text evidence="2">Belongs to the TrkH potassium transport family.</text>
</comment>
<feature type="transmembrane region" description="Helical" evidence="12">
    <location>
        <begin position="333"/>
        <end position="351"/>
    </location>
</feature>
<keyword evidence="14" id="KW-1185">Reference proteome</keyword>
<feature type="transmembrane region" description="Helical" evidence="12">
    <location>
        <begin position="455"/>
        <end position="480"/>
    </location>
</feature>
<reference evidence="13" key="3">
    <citation type="journal article" date="2023" name="Microbiol. Resour. Announc.">
        <title>Draft Genome Sequence of Granulicatella sp. Strain S8, Isolated from a Marine Fish, Seriola quinqueradiata.</title>
        <authorList>
            <person name="Lee M."/>
            <person name="Farooq A."/>
            <person name="Jeong J.B."/>
            <person name="Jung M.Y."/>
        </authorList>
    </citation>
    <scope>NUCLEOTIDE SEQUENCE</scope>
    <source>
        <strain evidence="13">S8</strain>
    </source>
</reference>
<gene>
    <name evidence="13" type="ORF">NPA36_01620</name>
</gene>
<protein>
    <submittedName>
        <fullName evidence="13">TrkH family potassium uptake protein</fullName>
    </submittedName>
</protein>
<evidence type="ECO:0000256" key="2">
    <source>
        <dbReference type="ARBA" id="ARBA00009137"/>
    </source>
</evidence>
<dbReference type="InterPro" id="IPR004772">
    <property type="entry name" value="TrkH"/>
</dbReference>
<dbReference type="EMBL" id="JANHNZ010000001">
    <property type="protein sequence ID" value="MCQ9209266.1"/>
    <property type="molecule type" value="Genomic_DNA"/>
</dbReference>
<feature type="transmembrane region" description="Helical" evidence="12">
    <location>
        <begin position="183"/>
        <end position="204"/>
    </location>
</feature>
<dbReference type="PANTHER" id="PTHR32024:SF2">
    <property type="entry name" value="TRK SYSTEM POTASSIUM UPTAKE PROTEIN TRKG-RELATED"/>
    <property type="match status" value="1"/>
</dbReference>
<comment type="subcellular location">
    <subcellularLocation>
        <location evidence="1">Cell inner membrane</location>
        <topology evidence="1">Multi-pass membrane protein</topology>
    </subcellularLocation>
</comment>
<keyword evidence="7 12" id="KW-0812">Transmembrane</keyword>
<keyword evidence="11 12" id="KW-0472">Membrane</keyword>
<keyword evidence="5" id="KW-0997">Cell inner membrane</keyword>
<feature type="transmembrane region" description="Helical" evidence="12">
    <location>
        <begin position="273"/>
        <end position="292"/>
    </location>
</feature>
<sequence>MQRSVVRYLLGRILLVEAILLILPLLVSLLYQEPLSQQLSYLSVIALVALIGFTFSWKQPPNFKIHARDGVISVALSWILMSFFGALPLVISGEIPHLVDAFFEISSGFTTTGSSILQDLSVLHHSSLFWRSFTHLIGGMGVLVFTLAILPNSGSDSVQLMRAEVPGPIFGKLVSRLSQTAQILYGIYLLMTAILVFILCLVKVPFFDALLLAFGTAGTGGFSVNNGGFQIYEYPHLVEWIIGFGMLLFGINFNLYFLIFIGHIKDVFKDEELKYYLGIITSAVILIVVNLYHMQVPLTGAIRSVFFTVASLITTTGFSTVDFGQWPLFSQTLLLLLMFIGGCAGSTAGGIKVSRIVMYFKVLVAEFKRAGQPRRVIVPKFSGKPITQQVETKVVNYLLVYIMIFIVILLSVSFEVNDFITAFSSVAATFNNIGPGLGQVGPIQNYSGYSDWNKILLSIGMLAGRLEIYPIILLFAPTTLMKFVKGNRK</sequence>
<keyword evidence="3" id="KW-0813">Transport</keyword>
<evidence type="ECO:0000256" key="10">
    <source>
        <dbReference type="ARBA" id="ARBA00023065"/>
    </source>
</evidence>
<evidence type="ECO:0000256" key="1">
    <source>
        <dbReference type="ARBA" id="ARBA00004429"/>
    </source>
</evidence>
<evidence type="ECO:0000256" key="11">
    <source>
        <dbReference type="ARBA" id="ARBA00023136"/>
    </source>
</evidence>
<evidence type="ECO:0000256" key="6">
    <source>
        <dbReference type="ARBA" id="ARBA00022538"/>
    </source>
</evidence>
<keyword evidence="6" id="KW-0633">Potassium transport</keyword>
<evidence type="ECO:0000313" key="13">
    <source>
        <dbReference type="EMBL" id="MCQ9209266.1"/>
    </source>
</evidence>
<proteinExistence type="inferred from homology"/>
<dbReference type="InterPro" id="IPR003445">
    <property type="entry name" value="Cat_transpt"/>
</dbReference>
<feature type="transmembrane region" description="Helical" evidence="12">
    <location>
        <begin position="38"/>
        <end position="57"/>
    </location>
</feature>
<keyword evidence="9 12" id="KW-1133">Transmembrane helix</keyword>
<evidence type="ECO:0000256" key="3">
    <source>
        <dbReference type="ARBA" id="ARBA00022448"/>
    </source>
</evidence>
<feature type="transmembrane region" description="Helical" evidence="12">
    <location>
        <begin position="128"/>
        <end position="150"/>
    </location>
</feature>
<feature type="transmembrane region" description="Helical" evidence="12">
    <location>
        <begin position="240"/>
        <end position="261"/>
    </location>
</feature>
<evidence type="ECO:0000256" key="5">
    <source>
        <dbReference type="ARBA" id="ARBA00022519"/>
    </source>
</evidence>
<keyword evidence="4" id="KW-1003">Cell membrane</keyword>
<feature type="transmembrane region" description="Helical" evidence="12">
    <location>
        <begin position="12"/>
        <end position="32"/>
    </location>
</feature>
<dbReference type="PIRSF" id="PIRSF006247">
    <property type="entry name" value="TrkH"/>
    <property type="match status" value="1"/>
</dbReference>
<evidence type="ECO:0000256" key="7">
    <source>
        <dbReference type="ARBA" id="ARBA00022692"/>
    </source>
</evidence>
<accession>A0ABT1WL59</accession>
<evidence type="ECO:0000313" key="14">
    <source>
        <dbReference type="Proteomes" id="UP001059480"/>
    </source>
</evidence>
<name>A0ABT1WL59_9LACT</name>
<feature type="transmembrane region" description="Helical" evidence="12">
    <location>
        <begin position="69"/>
        <end position="91"/>
    </location>
</feature>
<evidence type="ECO:0000256" key="9">
    <source>
        <dbReference type="ARBA" id="ARBA00022989"/>
    </source>
</evidence>
<dbReference type="Pfam" id="PF02386">
    <property type="entry name" value="TrkH"/>
    <property type="match status" value="1"/>
</dbReference>
<reference evidence="13" key="1">
    <citation type="submission" date="2022-07" db="EMBL/GenBank/DDBJ databases">
        <authorList>
            <person name="Jung M.-Y."/>
            <person name="Lee M."/>
        </authorList>
    </citation>
    <scope>NUCLEOTIDE SEQUENCE</scope>
    <source>
        <strain evidence="13">S8</strain>
    </source>
</reference>
<dbReference type="RefSeq" id="WP_256944371.1">
    <property type="nucleotide sequence ID" value="NZ_JANHNZ010000001.1"/>
</dbReference>
<evidence type="ECO:0000256" key="4">
    <source>
        <dbReference type="ARBA" id="ARBA00022475"/>
    </source>
</evidence>
<organism evidence="13 14">
    <name type="scientific">Granulicatella seriolae</name>
    <dbReference type="NCBI Taxonomy" id="2967226"/>
    <lineage>
        <taxon>Bacteria</taxon>
        <taxon>Bacillati</taxon>
        <taxon>Bacillota</taxon>
        <taxon>Bacilli</taxon>
        <taxon>Lactobacillales</taxon>
        <taxon>Carnobacteriaceae</taxon>
        <taxon>Granulicatella</taxon>
    </lineage>
</organism>
<reference evidence="13" key="2">
    <citation type="journal article" date="2023" name="Curr. Microbiol.">
        <title>Granulicatella seriolae sp. nov., a Novel Facultative Anaerobe Isolated from Yellowtail Marine Fish.</title>
        <authorList>
            <person name="Lee M."/>
            <person name="Choi Y.J."/>
            <person name="Farooq A."/>
            <person name="Jeong J.B."/>
            <person name="Jung M.Y."/>
        </authorList>
    </citation>
    <scope>NUCLEOTIDE SEQUENCE</scope>
    <source>
        <strain evidence="13">S8</strain>
    </source>
</reference>
<dbReference type="Proteomes" id="UP001059480">
    <property type="component" value="Unassembled WGS sequence"/>
</dbReference>
<feature type="transmembrane region" description="Helical" evidence="12">
    <location>
        <begin position="394"/>
        <end position="414"/>
    </location>
</feature>
<evidence type="ECO:0000256" key="12">
    <source>
        <dbReference type="SAM" id="Phobius"/>
    </source>
</evidence>
<keyword evidence="10" id="KW-0406">Ion transport</keyword>
<evidence type="ECO:0000256" key="8">
    <source>
        <dbReference type="ARBA" id="ARBA00022958"/>
    </source>
</evidence>
<comment type="caution">
    <text evidence="13">The sequence shown here is derived from an EMBL/GenBank/DDBJ whole genome shotgun (WGS) entry which is preliminary data.</text>
</comment>
<dbReference type="PANTHER" id="PTHR32024">
    <property type="entry name" value="TRK SYSTEM POTASSIUM UPTAKE PROTEIN TRKG-RELATED"/>
    <property type="match status" value="1"/>
</dbReference>
<keyword evidence="8" id="KW-0630">Potassium</keyword>